<dbReference type="AlphaFoldDB" id="A0A9D4QTI4"/>
<evidence type="ECO:0000313" key="1">
    <source>
        <dbReference type="EMBL" id="KAH3842503.1"/>
    </source>
</evidence>
<sequence length="109" mass="12323">MAQANFKPTTPFKHMLRSNSSLSKNNTAAEGGCCAAAKFAKQEVELEKRRTQLDTEFAEVVAQQRLVGLKLRVELVQTKLKNIIETDHIDKILHSEVDPTLLKKELEFD</sequence>
<evidence type="ECO:0000313" key="2">
    <source>
        <dbReference type="Proteomes" id="UP000828390"/>
    </source>
</evidence>
<protein>
    <submittedName>
        <fullName evidence="1">Uncharacterized protein</fullName>
    </submittedName>
</protein>
<keyword evidence="2" id="KW-1185">Reference proteome</keyword>
<reference evidence="1" key="2">
    <citation type="submission" date="2020-11" db="EMBL/GenBank/DDBJ databases">
        <authorList>
            <person name="McCartney M.A."/>
            <person name="Auch B."/>
            <person name="Kono T."/>
            <person name="Mallez S."/>
            <person name="Becker A."/>
            <person name="Gohl D.M."/>
            <person name="Silverstein K.A.T."/>
            <person name="Koren S."/>
            <person name="Bechman K.B."/>
            <person name="Herman A."/>
            <person name="Abrahante J.E."/>
            <person name="Garbe J."/>
        </authorList>
    </citation>
    <scope>NUCLEOTIDE SEQUENCE</scope>
    <source>
        <strain evidence="1">Duluth1</strain>
        <tissue evidence="1">Whole animal</tissue>
    </source>
</reference>
<proteinExistence type="predicted"/>
<organism evidence="1 2">
    <name type="scientific">Dreissena polymorpha</name>
    <name type="common">Zebra mussel</name>
    <name type="synonym">Mytilus polymorpha</name>
    <dbReference type="NCBI Taxonomy" id="45954"/>
    <lineage>
        <taxon>Eukaryota</taxon>
        <taxon>Metazoa</taxon>
        <taxon>Spiralia</taxon>
        <taxon>Lophotrochozoa</taxon>
        <taxon>Mollusca</taxon>
        <taxon>Bivalvia</taxon>
        <taxon>Autobranchia</taxon>
        <taxon>Heteroconchia</taxon>
        <taxon>Euheterodonta</taxon>
        <taxon>Imparidentia</taxon>
        <taxon>Neoheterodontei</taxon>
        <taxon>Myida</taxon>
        <taxon>Dreissenoidea</taxon>
        <taxon>Dreissenidae</taxon>
        <taxon>Dreissena</taxon>
    </lineage>
</organism>
<name>A0A9D4QTI4_DREPO</name>
<dbReference type="EMBL" id="JAIWYP010000004">
    <property type="protein sequence ID" value="KAH3842503.1"/>
    <property type="molecule type" value="Genomic_DNA"/>
</dbReference>
<accession>A0A9D4QTI4</accession>
<reference evidence="1" key="1">
    <citation type="journal article" date="2019" name="bioRxiv">
        <title>The Genome of the Zebra Mussel, Dreissena polymorpha: A Resource for Invasive Species Research.</title>
        <authorList>
            <person name="McCartney M.A."/>
            <person name="Auch B."/>
            <person name="Kono T."/>
            <person name="Mallez S."/>
            <person name="Zhang Y."/>
            <person name="Obille A."/>
            <person name="Becker A."/>
            <person name="Abrahante J.E."/>
            <person name="Garbe J."/>
            <person name="Badalamenti J.P."/>
            <person name="Herman A."/>
            <person name="Mangelson H."/>
            <person name="Liachko I."/>
            <person name="Sullivan S."/>
            <person name="Sone E.D."/>
            <person name="Koren S."/>
            <person name="Silverstein K.A.T."/>
            <person name="Beckman K.B."/>
            <person name="Gohl D.M."/>
        </authorList>
    </citation>
    <scope>NUCLEOTIDE SEQUENCE</scope>
    <source>
        <strain evidence="1">Duluth1</strain>
        <tissue evidence="1">Whole animal</tissue>
    </source>
</reference>
<comment type="caution">
    <text evidence="1">The sequence shown here is derived from an EMBL/GenBank/DDBJ whole genome shotgun (WGS) entry which is preliminary data.</text>
</comment>
<gene>
    <name evidence="1" type="ORF">DPMN_115999</name>
</gene>
<dbReference type="Proteomes" id="UP000828390">
    <property type="component" value="Unassembled WGS sequence"/>
</dbReference>